<dbReference type="InterPro" id="IPR011701">
    <property type="entry name" value="MFS"/>
</dbReference>
<feature type="transmembrane region" description="Helical" evidence="7">
    <location>
        <begin position="729"/>
        <end position="750"/>
    </location>
</feature>
<dbReference type="Proteomes" id="UP000515908">
    <property type="component" value="Chromosome 02"/>
</dbReference>
<feature type="transmembrane region" description="Helical" evidence="7">
    <location>
        <begin position="217"/>
        <end position="239"/>
    </location>
</feature>
<keyword evidence="2 7" id="KW-0812">Transmembrane</keyword>
<dbReference type="AlphaFoldDB" id="A0A7G2C2U0"/>
<feature type="transmembrane region" description="Helical" evidence="7">
    <location>
        <begin position="433"/>
        <end position="457"/>
    </location>
</feature>
<dbReference type="EMBL" id="LR877146">
    <property type="protein sequence ID" value="CAD2213979.1"/>
    <property type="molecule type" value="Genomic_DNA"/>
</dbReference>
<accession>A0A7G2C2U0</accession>
<feature type="region of interest" description="Disordered" evidence="6">
    <location>
        <begin position="585"/>
        <end position="612"/>
    </location>
</feature>
<keyword evidence="5" id="KW-0175">Coiled coil</keyword>
<protein>
    <submittedName>
        <fullName evidence="8">Major Facilitator Superfamily, putative</fullName>
    </submittedName>
</protein>
<name>A0A7G2C2U0_9TRYP</name>
<evidence type="ECO:0000256" key="7">
    <source>
        <dbReference type="SAM" id="Phobius"/>
    </source>
</evidence>
<dbReference type="GO" id="GO:0016020">
    <property type="term" value="C:membrane"/>
    <property type="evidence" value="ECO:0007669"/>
    <property type="project" value="UniProtKB-SubCell"/>
</dbReference>
<feature type="transmembrane region" description="Helical" evidence="7">
    <location>
        <begin position="469"/>
        <end position="487"/>
    </location>
</feature>
<feature type="transmembrane region" description="Helical" evidence="7">
    <location>
        <begin position="180"/>
        <end position="205"/>
    </location>
</feature>
<dbReference type="InterPro" id="IPR036259">
    <property type="entry name" value="MFS_trans_sf"/>
</dbReference>
<feature type="region of interest" description="Disordered" evidence="6">
    <location>
        <begin position="531"/>
        <end position="564"/>
    </location>
</feature>
<evidence type="ECO:0000256" key="3">
    <source>
        <dbReference type="ARBA" id="ARBA00022989"/>
    </source>
</evidence>
<organism evidence="8 9">
    <name type="scientific">Angomonas deanei</name>
    <dbReference type="NCBI Taxonomy" id="59799"/>
    <lineage>
        <taxon>Eukaryota</taxon>
        <taxon>Discoba</taxon>
        <taxon>Euglenozoa</taxon>
        <taxon>Kinetoplastea</taxon>
        <taxon>Metakinetoplastina</taxon>
        <taxon>Trypanosomatida</taxon>
        <taxon>Trypanosomatidae</taxon>
        <taxon>Strigomonadinae</taxon>
        <taxon>Angomonas</taxon>
    </lineage>
</organism>
<evidence type="ECO:0000256" key="5">
    <source>
        <dbReference type="SAM" id="Coils"/>
    </source>
</evidence>
<evidence type="ECO:0000256" key="6">
    <source>
        <dbReference type="SAM" id="MobiDB-lite"/>
    </source>
</evidence>
<dbReference type="Pfam" id="PF07690">
    <property type="entry name" value="MFS_1"/>
    <property type="match status" value="1"/>
</dbReference>
<evidence type="ECO:0000256" key="1">
    <source>
        <dbReference type="ARBA" id="ARBA00004141"/>
    </source>
</evidence>
<reference evidence="8 9" key="1">
    <citation type="submission" date="2020-08" db="EMBL/GenBank/DDBJ databases">
        <authorList>
            <person name="Newling K."/>
            <person name="Davey J."/>
            <person name="Forrester S."/>
        </authorList>
    </citation>
    <scope>NUCLEOTIDE SEQUENCE [LARGE SCALE GENOMIC DNA]</scope>
    <source>
        <strain evidence="9">Crithidia deanei Carvalho (ATCC PRA-265)</strain>
    </source>
</reference>
<feature type="transmembrane region" description="Helical" evidence="7">
    <location>
        <begin position="342"/>
        <end position="363"/>
    </location>
</feature>
<keyword evidence="9" id="KW-1185">Reference proteome</keyword>
<feature type="coiled-coil region" evidence="5">
    <location>
        <begin position="377"/>
        <end position="404"/>
    </location>
</feature>
<dbReference type="PANTHER" id="PTHR21576">
    <property type="entry name" value="UNCHARACTERIZED NODULIN-LIKE PROTEIN"/>
    <property type="match status" value="1"/>
</dbReference>
<proteinExistence type="predicted"/>
<comment type="subcellular location">
    <subcellularLocation>
        <location evidence="1">Membrane</location>
        <topology evidence="1">Multi-pass membrane protein</topology>
    </subcellularLocation>
</comment>
<evidence type="ECO:0000313" key="8">
    <source>
        <dbReference type="EMBL" id="CAD2213979.1"/>
    </source>
</evidence>
<feature type="transmembrane region" description="Helical" evidence="7">
    <location>
        <begin position="246"/>
        <end position="264"/>
    </location>
</feature>
<dbReference type="GO" id="GO:0022857">
    <property type="term" value="F:transmembrane transporter activity"/>
    <property type="evidence" value="ECO:0007669"/>
    <property type="project" value="InterPro"/>
</dbReference>
<evidence type="ECO:0000313" key="9">
    <source>
        <dbReference type="Proteomes" id="UP000515908"/>
    </source>
</evidence>
<evidence type="ECO:0000256" key="2">
    <source>
        <dbReference type="ARBA" id="ARBA00022692"/>
    </source>
</evidence>
<evidence type="ECO:0000256" key="4">
    <source>
        <dbReference type="ARBA" id="ARBA00023136"/>
    </source>
</evidence>
<feature type="transmembrane region" description="Helical" evidence="7">
    <location>
        <begin position="690"/>
        <end position="709"/>
    </location>
</feature>
<feature type="transmembrane region" description="Helical" evidence="7">
    <location>
        <begin position="762"/>
        <end position="786"/>
    </location>
</feature>
<dbReference type="SUPFAM" id="SSF103473">
    <property type="entry name" value="MFS general substrate transporter"/>
    <property type="match status" value="2"/>
</dbReference>
<keyword evidence="4 7" id="KW-0472">Membrane</keyword>
<feature type="transmembrane region" description="Helical" evidence="7">
    <location>
        <begin position="792"/>
        <end position="820"/>
    </location>
</feature>
<dbReference type="PANTHER" id="PTHR21576:SF157">
    <property type="entry name" value="NODULIN-LIKE DOMAIN-CONTAINING PROTEIN"/>
    <property type="match status" value="1"/>
</dbReference>
<dbReference type="VEuPathDB" id="TriTrypDB:ADEAN_000142300"/>
<gene>
    <name evidence="8" type="ORF">ADEAN_000142300</name>
</gene>
<feature type="compositionally biased region" description="Acidic residues" evidence="6">
    <location>
        <begin position="140"/>
        <end position="154"/>
    </location>
</feature>
<keyword evidence="3 7" id="KW-1133">Transmembrane helix</keyword>
<feature type="region of interest" description="Disordered" evidence="6">
    <location>
        <begin position="125"/>
        <end position="158"/>
    </location>
</feature>
<feature type="region of interest" description="Disordered" evidence="6">
    <location>
        <begin position="624"/>
        <end position="645"/>
    </location>
</feature>
<dbReference type="Gene3D" id="1.20.1250.20">
    <property type="entry name" value="MFS general substrate transporter like domains"/>
    <property type="match status" value="1"/>
</dbReference>
<feature type="region of interest" description="Disordered" evidence="6">
    <location>
        <begin position="1"/>
        <end position="23"/>
    </location>
</feature>
<feature type="transmembrane region" description="Helical" evidence="7">
    <location>
        <begin position="276"/>
        <end position="298"/>
    </location>
</feature>
<feature type="compositionally biased region" description="Polar residues" evidence="6">
    <location>
        <begin position="593"/>
        <end position="605"/>
    </location>
</feature>
<sequence>MSQVSGDTPRDHGSLRSPQQSLQMTMRDEHASNFLQNNHSFSLSIADIARRRKRRNELIDDPLEVTINNNSFVNFKKRRQYDTQPLIPTEVYQSDIQDDAVFLEEGNPRPARVPSSEAINLMEDPKPHTVHVPSNAPDNDAADGEQPDEDEGVEETSPTNDRLPVLIYPLKIDNMYRFRILYAGLCLFIVSSLQGLHSIFGLLLLDQRFRYSLTASMNIYTCGAAFGMFVLPFGVLYDFFGPRPGIAIATTMMLAAELCLAFCFKGMIDPTPTKVAILYGLMSWGCYALDVTVLPAVLTHMPRDRGQPTGLLKTFSGLGASFISCLYRGFFNRTGYTIEDNFSALFWFCFTLTAMVGIVSVWYMHDAPYLVTRAQRMADNQVVKKKLNKEKKEYTAEELEKNDKKFNEILKRRLKMHLIRNRYMAQLMPKRRYMFITLILVLLNFFLTIQAICAAFFAANMTPGKYRGMAIGAIVIVASLAILVVPVRAIDEPSPQDEEVIQRAKKKEEKLLDAKEERAKEEYIAEKRKRRLTRQMENSEEEEVILVDKDSRSSGSKLSRRQETTHLDTEAALIELEFNDITPLVTARGRGGNSPTPGQSGTSHPNGEDDPLAASISLSASVKYNKRNRPASPKDQEEEDQKATKKLEVVTHPYSTYDNPYIETINVCGEVYVAPIYQTNFFKSLTYIDIYLLCYTTFIIWGVGLTTTANYNIYIMLMARNQEMDYKMYILFSAMSGVFVAGGRVFIGVWERVATVMKQKRGIYITATATYPLCSILMLIGTVLWAALPGKYILVMSYLFTSAAYGASTSITPYVITAIFQERYWYALRLLFPGGRDWDGHLSPLTLLSAVPG</sequence>